<protein>
    <submittedName>
        <fullName evidence="2">Uncharacterized protein</fullName>
    </submittedName>
</protein>
<keyword evidence="1" id="KW-1133">Transmembrane helix</keyword>
<sequence length="63" mass="6647">MIKSDTVALTGALLLFLLFFANVATGAAGKPVFLGDVSEMLVLFASCTLFVIGVLIREARSAR</sequence>
<accession>A0A397PJB2</accession>
<dbReference type="EMBL" id="QXDF01000004">
    <property type="protein sequence ID" value="RIA47257.1"/>
    <property type="molecule type" value="Genomic_DNA"/>
</dbReference>
<gene>
    <name evidence="2" type="ORF">BXY53_2639</name>
</gene>
<proteinExistence type="predicted"/>
<evidence type="ECO:0000313" key="2">
    <source>
        <dbReference type="EMBL" id="RIA47257.1"/>
    </source>
</evidence>
<feature type="transmembrane region" description="Helical" evidence="1">
    <location>
        <begin position="39"/>
        <end position="56"/>
    </location>
</feature>
<comment type="caution">
    <text evidence="2">The sequence shown here is derived from an EMBL/GenBank/DDBJ whole genome shotgun (WGS) entry which is preliminary data.</text>
</comment>
<name>A0A397PJB2_9HYPH</name>
<reference evidence="2 3" key="1">
    <citation type="submission" date="2018-08" db="EMBL/GenBank/DDBJ databases">
        <title>Genomic Encyclopedia of Archaeal and Bacterial Type Strains, Phase II (KMG-II): from individual species to whole genera.</title>
        <authorList>
            <person name="Goeker M."/>
        </authorList>
    </citation>
    <scope>NUCLEOTIDE SEQUENCE [LARGE SCALE GENOMIC DNA]</scope>
    <source>
        <strain evidence="2 3">DSM 5002</strain>
    </source>
</reference>
<dbReference type="Proteomes" id="UP000266273">
    <property type="component" value="Unassembled WGS sequence"/>
</dbReference>
<evidence type="ECO:0000256" key="1">
    <source>
        <dbReference type="SAM" id="Phobius"/>
    </source>
</evidence>
<keyword evidence="1" id="KW-0472">Membrane</keyword>
<organism evidence="2 3">
    <name type="scientific">Dichotomicrobium thermohalophilum</name>
    <dbReference type="NCBI Taxonomy" id="933063"/>
    <lineage>
        <taxon>Bacteria</taxon>
        <taxon>Pseudomonadati</taxon>
        <taxon>Pseudomonadota</taxon>
        <taxon>Alphaproteobacteria</taxon>
        <taxon>Hyphomicrobiales</taxon>
        <taxon>Hyphomicrobiaceae</taxon>
        <taxon>Dichotomicrobium</taxon>
    </lineage>
</organism>
<keyword evidence="3" id="KW-1185">Reference proteome</keyword>
<dbReference type="OrthoDB" id="8116156at2"/>
<dbReference type="AlphaFoldDB" id="A0A397PJB2"/>
<keyword evidence="1" id="KW-0812">Transmembrane</keyword>
<evidence type="ECO:0000313" key="3">
    <source>
        <dbReference type="Proteomes" id="UP000266273"/>
    </source>
</evidence>
<dbReference type="RefSeq" id="WP_119062434.1">
    <property type="nucleotide sequence ID" value="NZ_QXDF01000004.1"/>
</dbReference>